<dbReference type="RefSeq" id="WP_084952543.1">
    <property type="nucleotide sequence ID" value="NZ_MZZM01000025.1"/>
</dbReference>
<dbReference type="SMART" id="SM00344">
    <property type="entry name" value="HTH_ASNC"/>
    <property type="match status" value="2"/>
</dbReference>
<feature type="domain" description="HTH asnC-type" evidence="5">
    <location>
        <begin position="187"/>
        <end position="224"/>
    </location>
</feature>
<accession>A0A1X0XYP2</accession>
<dbReference type="InterPro" id="IPR019887">
    <property type="entry name" value="Tscrpt_reg_AsnC/Lrp_C"/>
</dbReference>
<dbReference type="InterPro" id="IPR036390">
    <property type="entry name" value="WH_DNA-bd_sf"/>
</dbReference>
<dbReference type="Pfam" id="PF01037">
    <property type="entry name" value="AsnC_trans_reg"/>
    <property type="match status" value="1"/>
</dbReference>
<evidence type="ECO:0000259" key="4">
    <source>
        <dbReference type="Pfam" id="PF01037"/>
    </source>
</evidence>
<evidence type="ECO:0000256" key="1">
    <source>
        <dbReference type="ARBA" id="ARBA00023015"/>
    </source>
</evidence>
<dbReference type="InterPro" id="IPR011008">
    <property type="entry name" value="Dimeric_a/b-barrel"/>
</dbReference>
<dbReference type="InterPro" id="IPR000485">
    <property type="entry name" value="AsnC-type_HTH_dom"/>
</dbReference>
<dbReference type="AlphaFoldDB" id="A0A1X0XYP2"/>
<keyword evidence="1" id="KW-0805">Transcription regulation</keyword>
<organism evidence="6 7">
    <name type="scientific">Mycobacterium simiae</name>
    <name type="common">Mycobacterium habana</name>
    <dbReference type="NCBI Taxonomy" id="1784"/>
    <lineage>
        <taxon>Bacteria</taxon>
        <taxon>Bacillati</taxon>
        <taxon>Actinomycetota</taxon>
        <taxon>Actinomycetes</taxon>
        <taxon>Mycobacteriales</taxon>
        <taxon>Mycobacteriaceae</taxon>
        <taxon>Mycobacterium</taxon>
        <taxon>Mycobacterium simiae complex</taxon>
    </lineage>
</organism>
<dbReference type="GO" id="GO:0043200">
    <property type="term" value="P:response to amino acid"/>
    <property type="evidence" value="ECO:0007669"/>
    <property type="project" value="TreeGrafter"/>
</dbReference>
<feature type="domain" description="HTH asnC-type" evidence="5">
    <location>
        <begin position="13"/>
        <end position="52"/>
    </location>
</feature>
<feature type="domain" description="Transcription regulator AsnC/Lrp ligand binding" evidence="4">
    <location>
        <begin position="248"/>
        <end position="315"/>
    </location>
</feature>
<dbReference type="PRINTS" id="PR00033">
    <property type="entry name" value="HTHASNC"/>
</dbReference>
<dbReference type="Pfam" id="PF13404">
    <property type="entry name" value="HTH_AsnC-type"/>
    <property type="match status" value="2"/>
</dbReference>
<comment type="caution">
    <text evidence="6">The sequence shown here is derived from an EMBL/GenBank/DDBJ whole genome shotgun (WGS) entry which is preliminary data.</text>
</comment>
<dbReference type="PANTHER" id="PTHR30154:SF34">
    <property type="entry name" value="TRANSCRIPTIONAL REGULATOR AZLB"/>
    <property type="match status" value="1"/>
</dbReference>
<evidence type="ECO:0000313" key="6">
    <source>
        <dbReference type="EMBL" id="ORJ58063.1"/>
    </source>
</evidence>
<dbReference type="Gene3D" id="3.30.70.920">
    <property type="match status" value="1"/>
</dbReference>
<dbReference type="EMBL" id="MZZM01000025">
    <property type="protein sequence ID" value="ORJ58063.1"/>
    <property type="molecule type" value="Genomic_DNA"/>
</dbReference>
<dbReference type="GO" id="GO:0043565">
    <property type="term" value="F:sequence-specific DNA binding"/>
    <property type="evidence" value="ECO:0007669"/>
    <property type="project" value="InterPro"/>
</dbReference>
<protein>
    <submittedName>
        <fullName evidence="6">AsnC family transcriptional regulator</fullName>
    </submittedName>
</protein>
<dbReference type="SUPFAM" id="SSF54909">
    <property type="entry name" value="Dimeric alpha+beta barrel"/>
    <property type="match status" value="2"/>
</dbReference>
<name>A0A1X0XYP2_MYCSI</name>
<keyword evidence="2" id="KW-0238">DNA-binding</keyword>
<evidence type="ECO:0000259" key="5">
    <source>
        <dbReference type="Pfam" id="PF13404"/>
    </source>
</evidence>
<keyword evidence="3" id="KW-0804">Transcription</keyword>
<evidence type="ECO:0000313" key="7">
    <source>
        <dbReference type="Proteomes" id="UP000193040"/>
    </source>
</evidence>
<proteinExistence type="predicted"/>
<gene>
    <name evidence="6" type="ORF">B5M45_21080</name>
</gene>
<sequence>MRGICRVFLIVEALDGHILHALQLSPRASFRRIAEVIGTGEQTVARRYRGLRRDGVLRVIGVVNPRVYGECQWVVRVKTKPDDLPRLAEALVRRPEVTHVNALSGGTELVCVVRAPLDSAEAGLLHRLPRTSAVLDMRVDLVLNVFGSPMDAHWTGYGHVLDTDQVAKLQPPHHAHPNQPTAPTAEDQPLLDALADDGRMSDSALAALTGWSPARVKRRLLALQAGGTLSYDLDILPERLGFMLNAIVWISVAPAHLATVAEQIVRHDEVASVATVSGPANVMVVVICRGPADLYAYLTQRLGTVDHIQAYDVSVRSKRLKQAGSLIAHGRLIRAR</sequence>
<evidence type="ECO:0000256" key="2">
    <source>
        <dbReference type="ARBA" id="ARBA00023125"/>
    </source>
</evidence>
<dbReference type="Gene3D" id="1.10.10.10">
    <property type="entry name" value="Winged helix-like DNA-binding domain superfamily/Winged helix DNA-binding domain"/>
    <property type="match status" value="2"/>
</dbReference>
<dbReference type="InterPro" id="IPR036388">
    <property type="entry name" value="WH-like_DNA-bd_sf"/>
</dbReference>
<dbReference type="SUPFAM" id="SSF46785">
    <property type="entry name" value="Winged helix' DNA-binding domain"/>
    <property type="match status" value="2"/>
</dbReference>
<dbReference type="InterPro" id="IPR019888">
    <property type="entry name" value="Tscrpt_reg_AsnC-like"/>
</dbReference>
<dbReference type="PANTHER" id="PTHR30154">
    <property type="entry name" value="LEUCINE-RESPONSIVE REGULATORY PROTEIN"/>
    <property type="match status" value="1"/>
</dbReference>
<dbReference type="Proteomes" id="UP000193040">
    <property type="component" value="Unassembled WGS sequence"/>
</dbReference>
<evidence type="ECO:0000256" key="3">
    <source>
        <dbReference type="ARBA" id="ARBA00023163"/>
    </source>
</evidence>
<keyword evidence="7" id="KW-1185">Reference proteome</keyword>
<reference evidence="6 7" key="1">
    <citation type="submission" date="2017-03" db="EMBL/GenBank/DDBJ databases">
        <title>Genomic insights into Mycobacterium simiae human colonization.</title>
        <authorList>
            <person name="Steffani J.L."/>
            <person name="Brunck M.E."/>
            <person name="Cruz E."/>
            <person name="Montiel R."/>
            <person name="Barona F."/>
        </authorList>
    </citation>
    <scope>NUCLEOTIDE SEQUENCE [LARGE SCALE GENOMIC DNA]</scope>
    <source>
        <strain evidence="6 7">MsiGto</strain>
    </source>
</reference>
<dbReference type="STRING" id="1784.VC42_25255"/>
<dbReference type="GO" id="GO:0005829">
    <property type="term" value="C:cytosol"/>
    <property type="evidence" value="ECO:0007669"/>
    <property type="project" value="TreeGrafter"/>
</dbReference>